<keyword evidence="10 12" id="KW-0119">Carbohydrate metabolism</keyword>
<dbReference type="PANTHER" id="PTHR48408:SF1">
    <property type="entry name" value="XYLOSE ISOMERASE"/>
    <property type="match status" value="1"/>
</dbReference>
<proteinExistence type="inferred from homology"/>
<accession>A0ABY3YVH9</accession>
<dbReference type="PANTHER" id="PTHR48408">
    <property type="match status" value="1"/>
</dbReference>
<protein>
    <recommendedName>
        <fullName evidence="5 12">Xylose isomerase</fullName>
        <ecNumber evidence="4 12">5.3.1.5</ecNumber>
    </recommendedName>
</protein>
<comment type="subcellular location">
    <subcellularLocation>
        <location evidence="1 12 14">Cytoplasm</location>
    </subcellularLocation>
</comment>
<evidence type="ECO:0000313" key="16">
    <source>
        <dbReference type="EMBL" id="UNZ01440.1"/>
    </source>
</evidence>
<keyword evidence="12" id="KW-0460">Magnesium</keyword>
<evidence type="ECO:0000256" key="6">
    <source>
        <dbReference type="ARBA" id="ARBA00022490"/>
    </source>
</evidence>
<evidence type="ECO:0000256" key="4">
    <source>
        <dbReference type="ARBA" id="ARBA00011958"/>
    </source>
</evidence>
<keyword evidence="8 12" id="KW-0479">Metal-binding</keyword>
<evidence type="ECO:0000256" key="11">
    <source>
        <dbReference type="ARBA" id="ARBA00033659"/>
    </source>
</evidence>
<comment type="caution">
    <text evidence="12">Lacks conserved residue(s) required for the propagation of feature annotation.</text>
</comment>
<reference evidence="16 17" key="1">
    <citation type="submission" date="2022-03" db="EMBL/GenBank/DDBJ databases">
        <title>Complete genome of Streptomyces rimosus ssp. rimosus R7 (=ATCC 10970).</title>
        <authorList>
            <person name="Beganovic S."/>
            <person name="Ruckert C."/>
            <person name="Busche T."/>
            <person name="Kalinowski J."/>
            <person name="Wittmann C."/>
        </authorList>
    </citation>
    <scope>NUCLEOTIDE SEQUENCE [LARGE SCALE GENOMIC DNA]</scope>
    <source>
        <strain evidence="16 17">R7</strain>
    </source>
</reference>
<dbReference type="RefSeq" id="WP_003987150.1">
    <property type="nucleotide sequence ID" value="NZ_CP043497.1"/>
</dbReference>
<dbReference type="InterPro" id="IPR013453">
    <property type="entry name" value="XylA_actinobac"/>
</dbReference>
<evidence type="ECO:0000256" key="9">
    <source>
        <dbReference type="ARBA" id="ARBA00023235"/>
    </source>
</evidence>
<dbReference type="PRINTS" id="PR00688">
    <property type="entry name" value="XYLOSISMRASE"/>
</dbReference>
<organism evidence="16 17">
    <name type="scientific">Streptomyces rimosus subsp. rimosus</name>
    <dbReference type="NCBI Taxonomy" id="132474"/>
    <lineage>
        <taxon>Bacteria</taxon>
        <taxon>Bacillati</taxon>
        <taxon>Actinomycetota</taxon>
        <taxon>Actinomycetes</taxon>
        <taxon>Kitasatosporales</taxon>
        <taxon>Streptomycetaceae</taxon>
        <taxon>Streptomyces</taxon>
    </lineage>
</organism>
<evidence type="ECO:0000256" key="8">
    <source>
        <dbReference type="ARBA" id="ARBA00022723"/>
    </source>
</evidence>
<keyword evidence="9 12" id="KW-0413">Isomerase</keyword>
<evidence type="ECO:0000256" key="12">
    <source>
        <dbReference type="HAMAP-Rule" id="MF_00455"/>
    </source>
</evidence>
<feature type="binding site" evidence="12">
    <location>
        <position position="220"/>
    </location>
    <ligand>
        <name>Mg(2+)</name>
        <dbReference type="ChEBI" id="CHEBI:18420"/>
        <label>2</label>
    </ligand>
</feature>
<dbReference type="GeneID" id="66859484"/>
<dbReference type="Proteomes" id="UP000829494">
    <property type="component" value="Chromosome"/>
</dbReference>
<feature type="active site" evidence="12">
    <location>
        <position position="54"/>
    </location>
</feature>
<dbReference type="EC" id="5.3.1.5" evidence="4 12"/>
<name>A0ABY3YVH9_STRRM</name>
<keyword evidence="7 12" id="KW-0859">Xylose metabolism</keyword>
<evidence type="ECO:0000256" key="3">
    <source>
        <dbReference type="ARBA" id="ARBA00011881"/>
    </source>
</evidence>
<feature type="binding site" evidence="12">
    <location>
        <position position="245"/>
    </location>
    <ligand>
        <name>Mg(2+)</name>
        <dbReference type="ChEBI" id="CHEBI:18420"/>
        <label>1</label>
    </ligand>
</feature>
<dbReference type="EMBL" id="CP094298">
    <property type="protein sequence ID" value="UNZ01440.1"/>
    <property type="molecule type" value="Genomic_DNA"/>
</dbReference>
<dbReference type="Gene3D" id="3.20.20.150">
    <property type="entry name" value="Divalent-metal-dependent TIM barrel enzymes"/>
    <property type="match status" value="1"/>
</dbReference>
<keyword evidence="6 12" id="KW-0963">Cytoplasm</keyword>
<comment type="cofactor">
    <cofactor evidence="12">
        <name>Mg(2+)</name>
        <dbReference type="ChEBI" id="CHEBI:18420"/>
    </cofactor>
    <text evidence="12">Binds 2 magnesium ions per subunit.</text>
</comment>
<evidence type="ECO:0000256" key="14">
    <source>
        <dbReference type="RuleBase" id="RU000610"/>
    </source>
</evidence>
<feature type="binding site" evidence="12">
    <location>
        <position position="181"/>
    </location>
    <ligand>
        <name>Mg(2+)</name>
        <dbReference type="ChEBI" id="CHEBI:18420"/>
        <label>1</label>
    </ligand>
</feature>
<evidence type="ECO:0000256" key="5">
    <source>
        <dbReference type="ARBA" id="ARBA00018232"/>
    </source>
</evidence>
<dbReference type="NCBIfam" id="TIGR02631">
    <property type="entry name" value="xylA_Arthro"/>
    <property type="match status" value="1"/>
</dbReference>
<feature type="domain" description="Xylose isomerase-like TIM barrel" evidence="15">
    <location>
        <begin position="41"/>
        <end position="309"/>
    </location>
</feature>
<evidence type="ECO:0000256" key="1">
    <source>
        <dbReference type="ARBA" id="ARBA00004496"/>
    </source>
</evidence>
<gene>
    <name evidence="12 16" type="primary">xylA</name>
    <name evidence="16" type="ORF">SRIMR7_04740</name>
</gene>
<dbReference type="PROSITE" id="PS51415">
    <property type="entry name" value="XYLOSE_ISOMERASE"/>
    <property type="match status" value="1"/>
</dbReference>
<feature type="binding site" evidence="12">
    <location>
        <position position="217"/>
    </location>
    <ligand>
        <name>Mg(2+)</name>
        <dbReference type="ChEBI" id="CHEBI:18420"/>
        <label>1</label>
    </ligand>
</feature>
<dbReference type="SUPFAM" id="SSF51658">
    <property type="entry name" value="Xylose isomerase-like"/>
    <property type="match status" value="1"/>
</dbReference>
<evidence type="ECO:0000259" key="15">
    <source>
        <dbReference type="Pfam" id="PF01261"/>
    </source>
</evidence>
<dbReference type="InterPro" id="IPR001998">
    <property type="entry name" value="Xylose_isomerase"/>
</dbReference>
<comment type="similarity">
    <text evidence="2 12 13">Belongs to the xylose isomerase family.</text>
</comment>
<feature type="binding site" evidence="12">
    <location>
        <position position="217"/>
    </location>
    <ligand>
        <name>Mg(2+)</name>
        <dbReference type="ChEBI" id="CHEBI:18420"/>
        <label>2</label>
    </ligand>
</feature>
<sequence>MSYQPVPEDKFSFGLWTVGWQGRDPFGDATRRPLDPVEAVHRLADLGAYGVTFHDDDLIPFGSGDIAREAAVKRFRQALDATGLAVPMATTNLFTHPVFKDGAFTANDRDVRRYALRKTLRNIDLAAELGARTYVAWGGREGAESGAAKDVRAALDRMKEAFDLLGQYVVEQGYDLRFAIEPKPNEPRGDILLPTVGHALAFIERLERPELYGVNPEVGHEQMAGLNVPHGIAQALWAGKLFHIDLNGQSGVKYDQDLRFGAGDLRAAFWLVDLLETAGYDGPRHFDFKPPRTEDPDGVWDSAAGCMRTYLILKERAAAFRADPAVQEALRASRLDELARPTAEDGLAALLADRTAYESFDAEAAAARGMAFERLDQLAMDHLLRAR</sequence>
<dbReference type="HAMAP" id="MF_00455">
    <property type="entry name" value="Xylose_isom_A"/>
    <property type="match status" value="1"/>
</dbReference>
<comment type="subunit">
    <text evidence="3 12 14">Homotetramer.</text>
</comment>
<keyword evidence="17" id="KW-1185">Reference proteome</keyword>
<feature type="binding site" evidence="12">
    <location>
        <position position="287"/>
    </location>
    <ligand>
        <name>Mg(2+)</name>
        <dbReference type="ChEBI" id="CHEBI:18420"/>
        <label>1</label>
    </ligand>
</feature>
<dbReference type="GO" id="GO:0009045">
    <property type="term" value="F:xylose isomerase activity"/>
    <property type="evidence" value="ECO:0007669"/>
    <property type="project" value="UniProtKB-EC"/>
</dbReference>
<comment type="catalytic activity">
    <reaction evidence="11 12 13">
        <text>alpha-D-xylose = alpha-D-xylulofuranose</text>
        <dbReference type="Rhea" id="RHEA:22816"/>
        <dbReference type="ChEBI" id="CHEBI:28518"/>
        <dbReference type="ChEBI" id="CHEBI:188998"/>
        <dbReference type="EC" id="5.3.1.5"/>
    </reaction>
</comment>
<feature type="active site" evidence="12">
    <location>
        <position position="57"/>
    </location>
</feature>
<evidence type="ECO:0000256" key="7">
    <source>
        <dbReference type="ARBA" id="ARBA00022629"/>
    </source>
</evidence>
<evidence type="ECO:0000256" key="10">
    <source>
        <dbReference type="ARBA" id="ARBA00023277"/>
    </source>
</evidence>
<evidence type="ECO:0000256" key="13">
    <source>
        <dbReference type="RuleBase" id="RU000609"/>
    </source>
</evidence>
<dbReference type="Pfam" id="PF01261">
    <property type="entry name" value="AP_endonuc_2"/>
    <property type="match status" value="1"/>
</dbReference>
<dbReference type="InterPro" id="IPR013022">
    <property type="entry name" value="Xyl_isomerase-like_TIM-brl"/>
</dbReference>
<dbReference type="InterPro" id="IPR036237">
    <property type="entry name" value="Xyl_isomerase-like_sf"/>
</dbReference>
<evidence type="ECO:0000313" key="17">
    <source>
        <dbReference type="Proteomes" id="UP000829494"/>
    </source>
</evidence>
<evidence type="ECO:0000256" key="2">
    <source>
        <dbReference type="ARBA" id="ARBA00005765"/>
    </source>
</evidence>